<evidence type="ECO:0000256" key="4">
    <source>
        <dbReference type="SAM" id="Phobius"/>
    </source>
</evidence>
<protein>
    <recommendedName>
        <fullName evidence="8">Galactose oxidase</fullName>
    </recommendedName>
</protein>
<evidence type="ECO:0000256" key="5">
    <source>
        <dbReference type="SAM" id="SignalP"/>
    </source>
</evidence>
<keyword evidence="2" id="KW-0677">Repeat</keyword>
<dbReference type="OrthoDB" id="2275515at2759"/>
<dbReference type="PANTHER" id="PTHR46093:SF18">
    <property type="entry name" value="FIBRONECTIN TYPE-III DOMAIN-CONTAINING PROTEIN"/>
    <property type="match status" value="1"/>
</dbReference>
<feature type="region of interest" description="Disordered" evidence="3">
    <location>
        <begin position="522"/>
        <end position="549"/>
    </location>
</feature>
<dbReference type="Gene3D" id="2.120.10.80">
    <property type="entry name" value="Kelch-type beta propeller"/>
    <property type="match status" value="2"/>
</dbReference>
<gene>
    <name evidence="6" type="ORF">INT47_013086</name>
</gene>
<feature type="transmembrane region" description="Helical" evidence="4">
    <location>
        <begin position="421"/>
        <end position="443"/>
    </location>
</feature>
<dbReference type="EMBL" id="JAEPRD010000060">
    <property type="protein sequence ID" value="KAG2202470.1"/>
    <property type="molecule type" value="Genomic_DNA"/>
</dbReference>
<keyword evidence="7" id="KW-1185">Reference proteome</keyword>
<dbReference type="AlphaFoldDB" id="A0A8H7R2P8"/>
<evidence type="ECO:0000313" key="7">
    <source>
        <dbReference type="Proteomes" id="UP000603453"/>
    </source>
</evidence>
<keyword evidence="4" id="KW-0472">Membrane</keyword>
<name>A0A8H7R2P8_9FUNG</name>
<sequence>MKPSLTATFLILATAHTAIAQVVQARSESSCALLSKKIYCYGGLTDAEGDIADVSMVMLDVFNNSGSTADEMKDRWTTVTTNTNGVKLNSREAPQIMQLDDKTLLLSGGYNKEYTKLTSQTVTYNSETNSWKEYADYIETPYGNRQIYFASSAHVPNLGVGFYGGLETNYDGNWTYPGINLTAYEDEGKRLRYIGYTNLTFLDVGKPTNPWSAYPIQTNTPTLFHSRQTSVFDAKSNRIFFFGGRYSDPVTYDYVENTFANSITFDLTKGAWGSQALSGINPNPRYSHTTTLVGPDQRDVLLYGGQSALNNDRAVLDYCYVLNLDTYQWKQQSFIASNVLLIRTEHSAVAINNETLFIVFGKDTASVPTLSVLMLDVKNPSNVTLLEKYVDPTAVVVPPVANSTTTPIPEKESKLSTGATAGIAVGASAAGILAIAAIVFCVLKKRKNKQEQQVTNESELNQKENFEEPVMEVNWDEIDKKYVEVATSPISDYGHGNHFNYSPRLADDLASFNDGSTVIQSVGSPVNNRNSINHQRPNALDDNDRTSNIGSYTMALQKPDGA</sequence>
<keyword evidence="5" id="KW-0732">Signal</keyword>
<feature type="compositionally biased region" description="Polar residues" evidence="3">
    <location>
        <begin position="522"/>
        <end position="536"/>
    </location>
</feature>
<dbReference type="PANTHER" id="PTHR46093">
    <property type="entry name" value="ACYL-COA-BINDING DOMAIN-CONTAINING PROTEIN 5"/>
    <property type="match status" value="1"/>
</dbReference>
<keyword evidence="4" id="KW-1133">Transmembrane helix</keyword>
<keyword evidence="4" id="KW-0812">Transmembrane</keyword>
<comment type="caution">
    <text evidence="6">The sequence shown here is derived from an EMBL/GenBank/DDBJ whole genome shotgun (WGS) entry which is preliminary data.</text>
</comment>
<feature type="chain" id="PRO_5034349111" description="Galactose oxidase" evidence="5">
    <location>
        <begin position="21"/>
        <end position="562"/>
    </location>
</feature>
<organism evidence="6 7">
    <name type="scientific">Mucor saturninus</name>
    <dbReference type="NCBI Taxonomy" id="64648"/>
    <lineage>
        <taxon>Eukaryota</taxon>
        <taxon>Fungi</taxon>
        <taxon>Fungi incertae sedis</taxon>
        <taxon>Mucoromycota</taxon>
        <taxon>Mucoromycotina</taxon>
        <taxon>Mucoromycetes</taxon>
        <taxon>Mucorales</taxon>
        <taxon>Mucorineae</taxon>
        <taxon>Mucoraceae</taxon>
        <taxon>Mucor</taxon>
    </lineage>
</organism>
<evidence type="ECO:0000256" key="3">
    <source>
        <dbReference type="SAM" id="MobiDB-lite"/>
    </source>
</evidence>
<evidence type="ECO:0000313" key="6">
    <source>
        <dbReference type="EMBL" id="KAG2202470.1"/>
    </source>
</evidence>
<evidence type="ECO:0008006" key="8">
    <source>
        <dbReference type="Google" id="ProtNLM"/>
    </source>
</evidence>
<keyword evidence="1" id="KW-0880">Kelch repeat</keyword>
<dbReference type="InterPro" id="IPR015915">
    <property type="entry name" value="Kelch-typ_b-propeller"/>
</dbReference>
<dbReference type="SUPFAM" id="SSF117281">
    <property type="entry name" value="Kelch motif"/>
    <property type="match status" value="1"/>
</dbReference>
<evidence type="ECO:0000256" key="2">
    <source>
        <dbReference type="ARBA" id="ARBA00022737"/>
    </source>
</evidence>
<reference evidence="6" key="1">
    <citation type="submission" date="2020-12" db="EMBL/GenBank/DDBJ databases">
        <title>Metabolic potential, ecology and presence of endohyphal bacteria is reflected in genomic diversity of Mucoromycotina.</title>
        <authorList>
            <person name="Muszewska A."/>
            <person name="Okrasinska A."/>
            <person name="Steczkiewicz K."/>
            <person name="Drgas O."/>
            <person name="Orlowska M."/>
            <person name="Perlinska-Lenart U."/>
            <person name="Aleksandrzak-Piekarczyk T."/>
            <person name="Szatraj K."/>
            <person name="Zielenkiewicz U."/>
            <person name="Pilsyk S."/>
            <person name="Malc E."/>
            <person name="Mieczkowski P."/>
            <person name="Kruszewska J.S."/>
            <person name="Biernat P."/>
            <person name="Pawlowska J."/>
        </authorList>
    </citation>
    <scope>NUCLEOTIDE SEQUENCE</scope>
    <source>
        <strain evidence="6">WA0000017839</strain>
    </source>
</reference>
<dbReference type="Pfam" id="PF24681">
    <property type="entry name" value="Kelch_KLHDC2_KLHL20_DRC7"/>
    <property type="match status" value="1"/>
</dbReference>
<evidence type="ECO:0000256" key="1">
    <source>
        <dbReference type="ARBA" id="ARBA00022441"/>
    </source>
</evidence>
<accession>A0A8H7R2P8</accession>
<proteinExistence type="predicted"/>
<dbReference type="Proteomes" id="UP000603453">
    <property type="component" value="Unassembled WGS sequence"/>
</dbReference>
<feature type="signal peptide" evidence="5">
    <location>
        <begin position="1"/>
        <end position="20"/>
    </location>
</feature>